<dbReference type="Proteomes" id="UP000076722">
    <property type="component" value="Unassembled WGS sequence"/>
</dbReference>
<evidence type="ECO:0000256" key="7">
    <source>
        <dbReference type="SAM" id="MobiDB-lite"/>
    </source>
</evidence>
<keyword evidence="3 6" id="KW-0812">Transmembrane</keyword>
<feature type="transmembrane region" description="Helical" evidence="8">
    <location>
        <begin position="264"/>
        <end position="283"/>
    </location>
</feature>
<evidence type="ECO:0000256" key="3">
    <source>
        <dbReference type="ARBA" id="ARBA00022692"/>
    </source>
</evidence>
<evidence type="ECO:0000313" key="11">
    <source>
        <dbReference type="Proteomes" id="UP000076722"/>
    </source>
</evidence>
<dbReference type="InterPro" id="IPR028055">
    <property type="entry name" value="YidC/Oxa/ALB_C"/>
</dbReference>
<dbReference type="InterPro" id="IPR001708">
    <property type="entry name" value="YidC/ALB3/OXA1/COX18"/>
</dbReference>
<dbReference type="PANTHER" id="PTHR12428">
    <property type="entry name" value="OXA1"/>
    <property type="match status" value="1"/>
</dbReference>
<organism evidence="10 11">
    <name type="scientific">Sistotremastrum niveocremeum HHB9708</name>
    <dbReference type="NCBI Taxonomy" id="1314777"/>
    <lineage>
        <taxon>Eukaryota</taxon>
        <taxon>Fungi</taxon>
        <taxon>Dikarya</taxon>
        <taxon>Basidiomycota</taxon>
        <taxon>Agaricomycotina</taxon>
        <taxon>Agaricomycetes</taxon>
        <taxon>Sistotremastrales</taxon>
        <taxon>Sistotremastraceae</taxon>
        <taxon>Sertulicium</taxon>
        <taxon>Sertulicium niveocremeum</taxon>
    </lineage>
</organism>
<evidence type="ECO:0000256" key="6">
    <source>
        <dbReference type="RuleBase" id="RU003945"/>
    </source>
</evidence>
<feature type="region of interest" description="Disordered" evidence="7">
    <location>
        <begin position="302"/>
        <end position="323"/>
    </location>
</feature>
<comment type="subcellular location">
    <subcellularLocation>
        <location evidence="1 6">Membrane</location>
        <topology evidence="1 6">Multi-pass membrane protein</topology>
    </subcellularLocation>
</comment>
<keyword evidence="11" id="KW-1185">Reference proteome</keyword>
<dbReference type="GO" id="GO:0032979">
    <property type="term" value="P:protein insertion into mitochondrial inner membrane from matrix"/>
    <property type="evidence" value="ECO:0007669"/>
    <property type="project" value="TreeGrafter"/>
</dbReference>
<proteinExistence type="inferred from homology"/>
<feature type="domain" description="Membrane insertase YidC/Oxa/ALB C-terminal" evidence="9">
    <location>
        <begin position="102"/>
        <end position="280"/>
    </location>
</feature>
<comment type="similarity">
    <text evidence="2 6">Belongs to the OXA1/ALB3/YidC family.</text>
</comment>
<accession>A0A164ZT01</accession>
<dbReference type="GO" id="GO:0033617">
    <property type="term" value="P:mitochondrial respiratory chain complex IV assembly"/>
    <property type="evidence" value="ECO:0007669"/>
    <property type="project" value="TreeGrafter"/>
</dbReference>
<reference evidence="10 11" key="1">
    <citation type="journal article" date="2016" name="Mol. Biol. Evol.">
        <title>Comparative Genomics of Early-Diverging Mushroom-Forming Fungi Provides Insights into the Origins of Lignocellulose Decay Capabilities.</title>
        <authorList>
            <person name="Nagy L.G."/>
            <person name="Riley R."/>
            <person name="Tritt A."/>
            <person name="Adam C."/>
            <person name="Daum C."/>
            <person name="Floudas D."/>
            <person name="Sun H."/>
            <person name="Yadav J.S."/>
            <person name="Pangilinan J."/>
            <person name="Larsson K.H."/>
            <person name="Matsuura K."/>
            <person name="Barry K."/>
            <person name="Labutti K."/>
            <person name="Kuo R."/>
            <person name="Ohm R.A."/>
            <person name="Bhattacharya S.S."/>
            <person name="Shirouzu T."/>
            <person name="Yoshinaga Y."/>
            <person name="Martin F.M."/>
            <person name="Grigoriev I.V."/>
            <person name="Hibbett D.S."/>
        </authorList>
    </citation>
    <scope>NUCLEOTIDE SEQUENCE [LARGE SCALE GENOMIC DNA]</scope>
    <source>
        <strain evidence="10 11">HHB9708</strain>
    </source>
</reference>
<dbReference type="AlphaFoldDB" id="A0A164ZT01"/>
<evidence type="ECO:0000256" key="5">
    <source>
        <dbReference type="ARBA" id="ARBA00023136"/>
    </source>
</evidence>
<sequence length="323" mass="36746">MFKSSARLWRSPRRPTTRQFSLDSLSHAYLDLAIALPFPPDVPAYSATIIAVTVATRLFFTVPVSIWAKKRQWRAEEIVLPITQQYGKQLRSQIAAELRSGTVRDKEAFIRERENDVRKSLSAKRKELFSEFKCSPIPTMLAPQLVQLPLFILTSLVIQHACVYPSPLDSESFFTITSLVYPDRTNAFPIAVGVLSLANVETAKWLVGGEQAREMLRREEAQRNKDKKDGVIRIRPQLISKSLLRGLSIVRIVIGSLMPGAVIIYWTSSAAFSLIQSWVFDFWEGRRKKRLAQVKQEMETKLALTPPGSQSSDKTASKFYWER</sequence>
<dbReference type="EMBL" id="KV419396">
    <property type="protein sequence ID" value="KZS98032.1"/>
    <property type="molecule type" value="Genomic_DNA"/>
</dbReference>
<name>A0A164ZT01_9AGAM</name>
<evidence type="ECO:0000313" key="10">
    <source>
        <dbReference type="EMBL" id="KZS98032.1"/>
    </source>
</evidence>
<dbReference type="STRING" id="1314777.A0A164ZT01"/>
<evidence type="ECO:0000259" key="9">
    <source>
        <dbReference type="Pfam" id="PF02096"/>
    </source>
</evidence>
<keyword evidence="5 8" id="KW-0472">Membrane</keyword>
<dbReference type="GO" id="GO:0032977">
    <property type="term" value="F:membrane insertase activity"/>
    <property type="evidence" value="ECO:0007669"/>
    <property type="project" value="InterPro"/>
</dbReference>
<dbReference type="PANTHER" id="PTHR12428:SF65">
    <property type="entry name" value="CYTOCHROME C OXIDASE ASSEMBLY PROTEIN COX18, MITOCHONDRIAL"/>
    <property type="match status" value="1"/>
</dbReference>
<evidence type="ECO:0000256" key="4">
    <source>
        <dbReference type="ARBA" id="ARBA00022989"/>
    </source>
</evidence>
<evidence type="ECO:0000256" key="1">
    <source>
        <dbReference type="ARBA" id="ARBA00004141"/>
    </source>
</evidence>
<gene>
    <name evidence="10" type="ORF">SISNIDRAFT_405508</name>
</gene>
<evidence type="ECO:0000256" key="2">
    <source>
        <dbReference type="ARBA" id="ARBA00009877"/>
    </source>
</evidence>
<dbReference type="Pfam" id="PF02096">
    <property type="entry name" value="60KD_IMP"/>
    <property type="match status" value="1"/>
</dbReference>
<dbReference type="GO" id="GO:0005743">
    <property type="term" value="C:mitochondrial inner membrane"/>
    <property type="evidence" value="ECO:0007669"/>
    <property type="project" value="TreeGrafter"/>
</dbReference>
<evidence type="ECO:0000256" key="8">
    <source>
        <dbReference type="SAM" id="Phobius"/>
    </source>
</evidence>
<keyword evidence="4 8" id="KW-1133">Transmembrane helix</keyword>
<dbReference type="OrthoDB" id="2436667at2759"/>
<protein>
    <recommendedName>
        <fullName evidence="9">Membrane insertase YidC/Oxa/ALB C-terminal domain-containing protein</fullName>
    </recommendedName>
</protein>